<reference evidence="2 3" key="1">
    <citation type="submission" date="2019-09" db="EMBL/GenBank/DDBJ databases">
        <authorList>
            <person name="Pidcock S.E."/>
            <person name="Huws S.A."/>
        </authorList>
    </citation>
    <scope>NUCLEOTIDE SEQUENCE [LARGE SCALE GENOMIC DNA]</scope>
    <source>
        <strain evidence="2 3">MZ8</strain>
    </source>
</reference>
<dbReference type="InterPro" id="IPR043519">
    <property type="entry name" value="NT_sf"/>
</dbReference>
<accession>A0A6M0LCX0</accession>
<proteinExistence type="predicted"/>
<evidence type="ECO:0000256" key="1">
    <source>
        <dbReference type="ARBA" id="ARBA00023118"/>
    </source>
</evidence>
<keyword evidence="2" id="KW-0808">Transferase</keyword>
<dbReference type="InterPro" id="IPR006116">
    <property type="entry name" value="NT_2-5OAS_ClassI-CCAase"/>
</dbReference>
<dbReference type="EMBL" id="VTVE01000001">
    <property type="protein sequence ID" value="NEX00455.1"/>
    <property type="molecule type" value="Genomic_DNA"/>
</dbReference>
<protein>
    <submittedName>
        <fullName evidence="2">Nucleotidyltransferase</fullName>
    </submittedName>
</protein>
<organism evidence="2 3">
    <name type="scientific">Pseudobutyrivibrio xylanivorans</name>
    <dbReference type="NCBI Taxonomy" id="185007"/>
    <lineage>
        <taxon>Bacteria</taxon>
        <taxon>Bacillati</taxon>
        <taxon>Bacillota</taxon>
        <taxon>Clostridia</taxon>
        <taxon>Lachnospirales</taxon>
        <taxon>Lachnospiraceae</taxon>
        <taxon>Pseudobutyrivibrio</taxon>
    </lineage>
</organism>
<sequence length="273" mass="30870">MSSRVIKGQYTIDEGTRGQISSRYHRITKAVNQAFWGSNSDVDHSIYVGSYGRGTAINTSDLDVLIQLPNSEYERFSSMYGNGQSRLLQAVKNAVRDTYPNTDIRGDGQVVVVRFTDGMKFEILPAFKVQNGWNYDETYRYPDTHMGGNWMTTKPKAEQNAMKQKNSCTNGLLFDTCKHIRYIRDTKYSSYHLSGILIDSFVYEAMGGWHFTRDGEGNVPSQMTYEEMLLKHYNEISMYGIFAPGLTAPGSGLQVDSTKGWDILGKVLNYMAN</sequence>
<dbReference type="Gene3D" id="3.30.460.10">
    <property type="entry name" value="Beta Polymerase, domain 2"/>
    <property type="match status" value="1"/>
</dbReference>
<evidence type="ECO:0000313" key="3">
    <source>
        <dbReference type="Proteomes" id="UP000473091"/>
    </source>
</evidence>
<comment type="caution">
    <text evidence="2">The sequence shown here is derived from an EMBL/GenBank/DDBJ whole genome shotgun (WGS) entry which is preliminary data.</text>
</comment>
<keyword evidence="1" id="KW-0051">Antiviral defense</keyword>
<dbReference type="CDD" id="cd05400">
    <property type="entry name" value="NT_2-5OAS_ClassI-CCAase"/>
    <property type="match status" value="1"/>
</dbReference>
<dbReference type="Proteomes" id="UP000473091">
    <property type="component" value="Unassembled WGS sequence"/>
</dbReference>
<dbReference type="AlphaFoldDB" id="A0A6M0LCX0"/>
<dbReference type="Pfam" id="PF18144">
    <property type="entry name" value="SMODS"/>
    <property type="match status" value="1"/>
</dbReference>
<reference evidence="2 3" key="2">
    <citation type="submission" date="2020-03" db="EMBL/GenBank/DDBJ databases">
        <title>Investigating the evolutionary divergence of the Butyrivibrio group.</title>
        <authorList>
            <person name="Skvortsov T."/>
            <person name="Santos F.G."/>
            <person name="Ting K.S."/>
            <person name="Creevey C.J."/>
        </authorList>
    </citation>
    <scope>NUCLEOTIDE SEQUENCE [LARGE SCALE GENOMIC DNA]</scope>
    <source>
        <strain evidence="2 3">MZ8</strain>
    </source>
</reference>
<dbReference type="SUPFAM" id="SSF81301">
    <property type="entry name" value="Nucleotidyltransferase"/>
    <property type="match status" value="1"/>
</dbReference>
<gene>
    <name evidence="2" type="ORF">F0Q01_00980</name>
</gene>
<name>A0A6M0LCX0_PSEXY</name>
<dbReference type="GO" id="GO:0051607">
    <property type="term" value="P:defense response to virus"/>
    <property type="evidence" value="ECO:0007669"/>
    <property type="project" value="UniProtKB-KW"/>
</dbReference>
<evidence type="ECO:0000313" key="2">
    <source>
        <dbReference type="EMBL" id="NEX00455.1"/>
    </source>
</evidence>
<dbReference type="GO" id="GO:0016779">
    <property type="term" value="F:nucleotidyltransferase activity"/>
    <property type="evidence" value="ECO:0007669"/>
    <property type="project" value="InterPro"/>
</dbReference>